<dbReference type="PRINTS" id="PR00080">
    <property type="entry name" value="SDRFAMILY"/>
</dbReference>
<evidence type="ECO:0000256" key="1">
    <source>
        <dbReference type="ARBA" id="ARBA00006484"/>
    </source>
</evidence>
<dbReference type="RefSeq" id="WP_170053595.1">
    <property type="nucleotide sequence ID" value="NZ_JABBKX010000002.1"/>
</dbReference>
<keyword evidence="4" id="KW-1185">Reference proteome</keyword>
<evidence type="ECO:0000256" key="2">
    <source>
        <dbReference type="ARBA" id="ARBA00023002"/>
    </source>
</evidence>
<gene>
    <name evidence="3" type="ORF">GWK16_09075</name>
</gene>
<dbReference type="PANTHER" id="PTHR42760">
    <property type="entry name" value="SHORT-CHAIN DEHYDROGENASES/REDUCTASES FAMILY MEMBER"/>
    <property type="match status" value="1"/>
</dbReference>
<dbReference type="PRINTS" id="PR00081">
    <property type="entry name" value="GDHRDH"/>
</dbReference>
<dbReference type="PROSITE" id="PS51257">
    <property type="entry name" value="PROKAR_LIPOPROTEIN"/>
    <property type="match status" value="1"/>
</dbReference>
<name>A0A848ED63_9PROT</name>
<dbReference type="EMBL" id="JABBKX010000002">
    <property type="protein sequence ID" value="NMJ41390.1"/>
    <property type="molecule type" value="Genomic_DNA"/>
</dbReference>
<dbReference type="PANTHER" id="PTHR42760:SF115">
    <property type="entry name" value="3-OXOACYL-[ACYL-CARRIER-PROTEIN] REDUCTASE FABG"/>
    <property type="match status" value="1"/>
</dbReference>
<evidence type="ECO:0000313" key="3">
    <source>
        <dbReference type="EMBL" id="NMJ41390.1"/>
    </source>
</evidence>
<dbReference type="Pfam" id="PF13561">
    <property type="entry name" value="adh_short_C2"/>
    <property type="match status" value="1"/>
</dbReference>
<dbReference type="FunFam" id="3.40.50.720:FF:000084">
    <property type="entry name" value="Short-chain dehydrogenase reductase"/>
    <property type="match status" value="1"/>
</dbReference>
<protein>
    <submittedName>
        <fullName evidence="3">SDR family oxidoreductase</fullName>
    </submittedName>
</protein>
<dbReference type="GO" id="GO:0016616">
    <property type="term" value="F:oxidoreductase activity, acting on the CH-OH group of donors, NAD or NADP as acceptor"/>
    <property type="evidence" value="ECO:0007669"/>
    <property type="project" value="TreeGrafter"/>
</dbReference>
<sequence length="264" mass="27073">MSDRTFTGKVAAVTGGASGIGAACCRMLAARGAKVAVTDRDLPRAEALAREIGGIAVAHDVATMAANEAAAAAVEAQLGAVDILVTSAGVIQRPLRAEELPEKDVEDVIRIDQIGTWNSAVAFGRRMAVRGRGAIVTIASIAGIRSMPLHAYSPAKAAVIEMTRCLAAEWGRSGVRVNAVSPGFTRTPALQAAIDKGERDVSLLEGNSALGRMVTPEDIAEAVCFLSSDAAAVITGINLPVDAGWLVTGSWSTYGGLPGPRGNA</sequence>
<dbReference type="InterPro" id="IPR036291">
    <property type="entry name" value="NAD(P)-bd_dom_sf"/>
</dbReference>
<proteinExistence type="inferred from homology"/>
<evidence type="ECO:0000313" key="4">
    <source>
        <dbReference type="Proteomes" id="UP000548582"/>
    </source>
</evidence>
<keyword evidence="2" id="KW-0560">Oxidoreductase</keyword>
<dbReference type="SUPFAM" id="SSF51735">
    <property type="entry name" value="NAD(P)-binding Rossmann-fold domains"/>
    <property type="match status" value="1"/>
</dbReference>
<reference evidence="3 4" key="1">
    <citation type="submission" date="2020-03" db="EMBL/GenBank/DDBJ databases">
        <authorList>
            <person name="Sun Q."/>
        </authorList>
    </citation>
    <scope>NUCLEOTIDE SEQUENCE [LARGE SCALE GENOMIC DNA]</scope>
    <source>
        <strain evidence="3 4">JC162</strain>
    </source>
</reference>
<dbReference type="Proteomes" id="UP000548582">
    <property type="component" value="Unassembled WGS sequence"/>
</dbReference>
<organism evidence="3 4">
    <name type="scientific">Neoroseomonas marina</name>
    <dbReference type="NCBI Taxonomy" id="1232220"/>
    <lineage>
        <taxon>Bacteria</taxon>
        <taxon>Pseudomonadati</taxon>
        <taxon>Pseudomonadota</taxon>
        <taxon>Alphaproteobacteria</taxon>
        <taxon>Acetobacterales</taxon>
        <taxon>Acetobacteraceae</taxon>
        <taxon>Neoroseomonas</taxon>
    </lineage>
</organism>
<dbReference type="CDD" id="cd05233">
    <property type="entry name" value="SDR_c"/>
    <property type="match status" value="1"/>
</dbReference>
<comment type="caution">
    <text evidence="3">The sequence shown here is derived from an EMBL/GenBank/DDBJ whole genome shotgun (WGS) entry which is preliminary data.</text>
</comment>
<comment type="similarity">
    <text evidence="1">Belongs to the short-chain dehydrogenases/reductases (SDR) family.</text>
</comment>
<accession>A0A848ED63</accession>
<dbReference type="InterPro" id="IPR002347">
    <property type="entry name" value="SDR_fam"/>
</dbReference>
<dbReference type="Gene3D" id="3.40.50.720">
    <property type="entry name" value="NAD(P)-binding Rossmann-like Domain"/>
    <property type="match status" value="1"/>
</dbReference>
<dbReference type="AlphaFoldDB" id="A0A848ED63"/>